<dbReference type="EMBL" id="GGEC01041564">
    <property type="protein sequence ID" value="MBX22048.1"/>
    <property type="molecule type" value="Transcribed_RNA"/>
</dbReference>
<accession>A0A2P2LVQ3</accession>
<protein>
    <submittedName>
        <fullName evidence="3">Uncharacterized protein LOC105643779</fullName>
    </submittedName>
</protein>
<sequence>MKLMGCRNHCTSRTPFSSFADINHDPPWKKKKHKQTKDKADNKGYGGQTFLLPNPKQSKNRTNKKRKKARERKLPFLVLLFFFLLVAFCLNYLSKSRKQNKKFETKFLKCNLCCIITHEKPWVELEIEQCRAMQSSAEQCRAMYTTVYRLQHDNY</sequence>
<proteinExistence type="predicted"/>
<keyword evidence="2" id="KW-0472">Membrane</keyword>
<evidence type="ECO:0000256" key="1">
    <source>
        <dbReference type="SAM" id="MobiDB-lite"/>
    </source>
</evidence>
<name>A0A2P2LVQ3_RHIMU</name>
<feature type="transmembrane region" description="Helical" evidence="2">
    <location>
        <begin position="74"/>
        <end position="93"/>
    </location>
</feature>
<evidence type="ECO:0000256" key="2">
    <source>
        <dbReference type="SAM" id="Phobius"/>
    </source>
</evidence>
<keyword evidence="2" id="KW-1133">Transmembrane helix</keyword>
<organism evidence="3">
    <name type="scientific">Rhizophora mucronata</name>
    <name type="common">Asiatic mangrove</name>
    <dbReference type="NCBI Taxonomy" id="61149"/>
    <lineage>
        <taxon>Eukaryota</taxon>
        <taxon>Viridiplantae</taxon>
        <taxon>Streptophyta</taxon>
        <taxon>Embryophyta</taxon>
        <taxon>Tracheophyta</taxon>
        <taxon>Spermatophyta</taxon>
        <taxon>Magnoliopsida</taxon>
        <taxon>eudicotyledons</taxon>
        <taxon>Gunneridae</taxon>
        <taxon>Pentapetalae</taxon>
        <taxon>rosids</taxon>
        <taxon>fabids</taxon>
        <taxon>Malpighiales</taxon>
        <taxon>Rhizophoraceae</taxon>
        <taxon>Rhizophora</taxon>
    </lineage>
</organism>
<evidence type="ECO:0000313" key="3">
    <source>
        <dbReference type="EMBL" id="MBX22048.1"/>
    </source>
</evidence>
<keyword evidence="2" id="KW-0812">Transmembrane</keyword>
<feature type="compositionally biased region" description="Basic residues" evidence="1">
    <location>
        <begin position="58"/>
        <end position="69"/>
    </location>
</feature>
<dbReference type="AlphaFoldDB" id="A0A2P2LVQ3"/>
<reference evidence="3" key="1">
    <citation type="submission" date="2018-02" db="EMBL/GenBank/DDBJ databases">
        <title>Rhizophora mucronata_Transcriptome.</title>
        <authorList>
            <person name="Meera S.P."/>
            <person name="Sreeshan A."/>
            <person name="Augustine A."/>
        </authorList>
    </citation>
    <scope>NUCLEOTIDE SEQUENCE</scope>
    <source>
        <tissue evidence="3">Leaf</tissue>
    </source>
</reference>
<feature type="region of interest" description="Disordered" evidence="1">
    <location>
        <begin position="21"/>
        <end position="69"/>
    </location>
</feature>